<dbReference type="OMA" id="TEFLRIC"/>
<dbReference type="SMART" id="SM00054">
    <property type="entry name" value="EFh"/>
    <property type="match status" value="4"/>
</dbReference>
<evidence type="ECO:0000256" key="2">
    <source>
        <dbReference type="ARBA" id="ARBA00022837"/>
    </source>
</evidence>
<dbReference type="FunFam" id="1.10.238.10:FF:000178">
    <property type="entry name" value="Calmodulin-2 A"/>
    <property type="match status" value="1"/>
</dbReference>
<keyword evidence="5" id="KW-1185">Reference proteome</keyword>
<feature type="domain" description="EF-hand" evidence="3">
    <location>
        <begin position="85"/>
        <end position="120"/>
    </location>
</feature>
<gene>
    <name evidence="4" type="ORF">PTSG_05905</name>
</gene>
<dbReference type="GO" id="GO:0016460">
    <property type="term" value="C:myosin II complex"/>
    <property type="evidence" value="ECO:0007669"/>
    <property type="project" value="TreeGrafter"/>
</dbReference>
<dbReference type="STRING" id="946362.F2UD46"/>
<dbReference type="GO" id="GO:0005509">
    <property type="term" value="F:calcium ion binding"/>
    <property type="evidence" value="ECO:0007669"/>
    <property type="project" value="InterPro"/>
</dbReference>
<dbReference type="AlphaFoldDB" id="F2UD46"/>
<organism evidence="5">
    <name type="scientific">Salpingoeca rosetta (strain ATCC 50818 / BSB-021)</name>
    <dbReference type="NCBI Taxonomy" id="946362"/>
    <lineage>
        <taxon>Eukaryota</taxon>
        <taxon>Choanoflagellata</taxon>
        <taxon>Craspedida</taxon>
        <taxon>Salpingoecidae</taxon>
        <taxon>Salpingoeca</taxon>
    </lineage>
</organism>
<dbReference type="PANTHER" id="PTHR23048">
    <property type="entry name" value="MYOSIN LIGHT CHAIN 1, 3"/>
    <property type="match status" value="1"/>
</dbReference>
<protein>
    <submittedName>
        <fullName evidence="4">Calmodulin 1</fullName>
    </submittedName>
</protein>
<evidence type="ECO:0000259" key="3">
    <source>
        <dbReference type="PROSITE" id="PS50222"/>
    </source>
</evidence>
<evidence type="ECO:0000313" key="4">
    <source>
        <dbReference type="EMBL" id="EGD74541.1"/>
    </source>
</evidence>
<evidence type="ECO:0000256" key="1">
    <source>
        <dbReference type="ARBA" id="ARBA00022737"/>
    </source>
</evidence>
<dbReference type="Pfam" id="PF13499">
    <property type="entry name" value="EF-hand_7"/>
    <property type="match status" value="2"/>
</dbReference>
<keyword evidence="1" id="KW-0677">Repeat</keyword>
<dbReference type="Gene3D" id="1.10.238.10">
    <property type="entry name" value="EF-hand"/>
    <property type="match status" value="2"/>
</dbReference>
<proteinExistence type="predicted"/>
<keyword evidence="2" id="KW-0106">Calcium</keyword>
<dbReference type="InParanoid" id="F2UD46"/>
<name>F2UD46_SALR5</name>
<dbReference type="Proteomes" id="UP000007799">
    <property type="component" value="Unassembled WGS sequence"/>
</dbReference>
<dbReference type="GeneID" id="16073369"/>
<feature type="domain" description="EF-hand" evidence="3">
    <location>
        <begin position="8"/>
        <end position="43"/>
    </location>
</feature>
<dbReference type="RefSeq" id="XP_004992798.1">
    <property type="nucleotide sequence ID" value="XM_004992741.1"/>
</dbReference>
<reference evidence="4" key="1">
    <citation type="submission" date="2009-08" db="EMBL/GenBank/DDBJ databases">
        <title>Annotation of Salpingoeca rosetta.</title>
        <authorList>
            <consortium name="The Broad Institute Genome Sequencing Platform"/>
            <person name="Russ C."/>
            <person name="Cuomo C."/>
            <person name="Burger G."/>
            <person name="Gray M.W."/>
            <person name="Holland P.W.H."/>
            <person name="King N."/>
            <person name="Lang F.B.F."/>
            <person name="Roger A.J."/>
            <person name="Ruiz-Trillo I."/>
            <person name="Young S.K."/>
            <person name="Zeng Q."/>
            <person name="Gargeya S."/>
            <person name="Alvarado L."/>
            <person name="Berlin A."/>
            <person name="Chapman S.B."/>
            <person name="Chen Z."/>
            <person name="Freedman E."/>
            <person name="Gellesch M."/>
            <person name="Goldberg J."/>
            <person name="Griggs A."/>
            <person name="Gujja S."/>
            <person name="Heilman E."/>
            <person name="Heiman D."/>
            <person name="Howarth C."/>
            <person name="Mehta T."/>
            <person name="Neiman D."/>
            <person name="Pearson M."/>
            <person name="Roberts A."/>
            <person name="Saif S."/>
            <person name="Shea T."/>
            <person name="Shenoy N."/>
            <person name="Sisk P."/>
            <person name="Stolte C."/>
            <person name="Sykes S."/>
            <person name="White J."/>
            <person name="Yandava C."/>
            <person name="Haas B."/>
            <person name="Nusbaum C."/>
            <person name="Birren B."/>
        </authorList>
    </citation>
    <scope>NUCLEOTIDE SEQUENCE [LARGE SCALE GENOMIC DNA]</scope>
    <source>
        <strain evidence="4">ATCC 50818</strain>
    </source>
</reference>
<dbReference type="OrthoDB" id="26525at2759"/>
<evidence type="ECO:0000313" key="5">
    <source>
        <dbReference type="Proteomes" id="UP000007799"/>
    </source>
</evidence>
<dbReference type="KEGG" id="sre:PTSG_05905"/>
<dbReference type="PROSITE" id="PS50222">
    <property type="entry name" value="EF_HAND_2"/>
    <property type="match status" value="3"/>
</dbReference>
<sequence length="171" mass="19352">MTSTTSVEDLRALKELFEFFDADKNGSIEASELADVIRSIGQSPTEDTVRQLIREVDRDGDGKIQFNEFLEIMTRKIDLRAEQHDTVDDVLNSFRIFDKDLTGFVKTSDLEKVLTQRGEKLSKKEVKNMLALCDVTVDGYVHYETLVRTVQNASGGVNLMDLVKLKKDSSK</sequence>
<accession>F2UD46</accession>
<dbReference type="EMBL" id="GL832969">
    <property type="protein sequence ID" value="EGD74541.1"/>
    <property type="molecule type" value="Genomic_DNA"/>
</dbReference>
<dbReference type="PANTHER" id="PTHR23048:SF0">
    <property type="entry name" value="CALMODULIN LIKE 3"/>
    <property type="match status" value="1"/>
</dbReference>
<dbReference type="eggNOG" id="KOG0027">
    <property type="taxonomic scope" value="Eukaryota"/>
</dbReference>
<dbReference type="InterPro" id="IPR050230">
    <property type="entry name" value="CALM/Myosin/TropC-like"/>
</dbReference>
<dbReference type="CDD" id="cd00051">
    <property type="entry name" value="EFh"/>
    <property type="match status" value="1"/>
</dbReference>
<dbReference type="InterPro" id="IPR011992">
    <property type="entry name" value="EF-hand-dom_pair"/>
</dbReference>
<dbReference type="SUPFAM" id="SSF47473">
    <property type="entry name" value="EF-hand"/>
    <property type="match status" value="1"/>
</dbReference>
<dbReference type="InterPro" id="IPR018247">
    <property type="entry name" value="EF_Hand_1_Ca_BS"/>
</dbReference>
<dbReference type="PROSITE" id="PS00018">
    <property type="entry name" value="EF_HAND_1"/>
    <property type="match status" value="2"/>
</dbReference>
<feature type="domain" description="EF-hand" evidence="3">
    <location>
        <begin position="44"/>
        <end position="79"/>
    </location>
</feature>
<dbReference type="InterPro" id="IPR002048">
    <property type="entry name" value="EF_hand_dom"/>
</dbReference>